<dbReference type="InterPro" id="IPR018484">
    <property type="entry name" value="FGGY_N"/>
</dbReference>
<dbReference type="EMBL" id="LVXG01000056">
    <property type="protein sequence ID" value="OQP43107.1"/>
    <property type="molecule type" value="Genomic_DNA"/>
</dbReference>
<dbReference type="InterPro" id="IPR018485">
    <property type="entry name" value="FGGY_C"/>
</dbReference>
<organism evidence="7 8">
    <name type="scientific">Niastella yeongjuensis</name>
    <dbReference type="NCBI Taxonomy" id="354355"/>
    <lineage>
        <taxon>Bacteria</taxon>
        <taxon>Pseudomonadati</taxon>
        <taxon>Bacteroidota</taxon>
        <taxon>Chitinophagia</taxon>
        <taxon>Chitinophagales</taxon>
        <taxon>Chitinophagaceae</taxon>
        <taxon>Niastella</taxon>
    </lineage>
</organism>
<dbReference type="Gene3D" id="3.30.420.40">
    <property type="match status" value="2"/>
</dbReference>
<dbReference type="GO" id="GO:0016301">
    <property type="term" value="F:kinase activity"/>
    <property type="evidence" value="ECO:0007669"/>
    <property type="project" value="UniProtKB-KW"/>
</dbReference>
<evidence type="ECO:0008006" key="9">
    <source>
        <dbReference type="Google" id="ProtNLM"/>
    </source>
</evidence>
<dbReference type="SUPFAM" id="SSF53067">
    <property type="entry name" value="Actin-like ATPase domain"/>
    <property type="match status" value="2"/>
</dbReference>
<dbReference type="PANTHER" id="PTHR43095:SF2">
    <property type="entry name" value="GLUCONOKINASE"/>
    <property type="match status" value="1"/>
</dbReference>
<proteinExistence type="inferred from homology"/>
<dbReference type="InterPro" id="IPR050406">
    <property type="entry name" value="FGGY_Carb_Kinase"/>
</dbReference>
<comment type="caution">
    <text evidence="7">The sequence shown here is derived from an EMBL/GenBank/DDBJ whole genome shotgun (WGS) entry which is preliminary data.</text>
</comment>
<dbReference type="Proteomes" id="UP000192610">
    <property type="component" value="Unassembled WGS sequence"/>
</dbReference>
<dbReference type="Pfam" id="PF00370">
    <property type="entry name" value="FGGY_N"/>
    <property type="match status" value="1"/>
</dbReference>
<dbReference type="InterPro" id="IPR018483">
    <property type="entry name" value="Carb_kinase_FGGY_CS"/>
</dbReference>
<gene>
    <name evidence="7" type="ORF">A4H97_13270</name>
</gene>
<reference evidence="8" key="1">
    <citation type="submission" date="2016-04" db="EMBL/GenBank/DDBJ databases">
        <authorList>
            <person name="Chen L."/>
            <person name="Zhuang W."/>
            <person name="Wang G."/>
        </authorList>
    </citation>
    <scope>NUCLEOTIDE SEQUENCE [LARGE SCALE GENOMIC DNA]</scope>
    <source>
        <strain evidence="8">17621</strain>
    </source>
</reference>
<evidence type="ECO:0000313" key="8">
    <source>
        <dbReference type="Proteomes" id="UP000192610"/>
    </source>
</evidence>
<dbReference type="PANTHER" id="PTHR43095">
    <property type="entry name" value="SUGAR KINASE"/>
    <property type="match status" value="1"/>
</dbReference>
<dbReference type="RefSeq" id="WP_081203519.1">
    <property type="nucleotide sequence ID" value="NZ_FOCZ01000005.1"/>
</dbReference>
<dbReference type="STRING" id="354355.SAMN05660816_03324"/>
<evidence type="ECO:0000259" key="5">
    <source>
        <dbReference type="Pfam" id="PF00370"/>
    </source>
</evidence>
<keyword evidence="8" id="KW-1185">Reference proteome</keyword>
<evidence type="ECO:0000313" key="7">
    <source>
        <dbReference type="EMBL" id="OQP43107.1"/>
    </source>
</evidence>
<evidence type="ECO:0000256" key="1">
    <source>
        <dbReference type="ARBA" id="ARBA00009156"/>
    </source>
</evidence>
<evidence type="ECO:0000256" key="4">
    <source>
        <dbReference type="RuleBase" id="RU003733"/>
    </source>
</evidence>
<dbReference type="PIRSF" id="PIRSF000538">
    <property type="entry name" value="GlpK"/>
    <property type="match status" value="1"/>
</dbReference>
<dbReference type="CDD" id="cd07770">
    <property type="entry name" value="ASKHA_NBD_FGGY_GntK"/>
    <property type="match status" value="1"/>
</dbReference>
<dbReference type="PROSITE" id="PS00933">
    <property type="entry name" value="FGGY_KINASES_1"/>
    <property type="match status" value="1"/>
</dbReference>
<dbReference type="PROSITE" id="PS00445">
    <property type="entry name" value="FGGY_KINASES_2"/>
    <property type="match status" value="1"/>
</dbReference>
<feature type="domain" description="Carbohydrate kinase FGGY N-terminal" evidence="5">
    <location>
        <begin position="3"/>
        <end position="244"/>
    </location>
</feature>
<comment type="similarity">
    <text evidence="1 4">Belongs to the FGGY kinase family.</text>
</comment>
<dbReference type="Pfam" id="PF02782">
    <property type="entry name" value="FGGY_C"/>
    <property type="match status" value="1"/>
</dbReference>
<keyword evidence="3 4" id="KW-0418">Kinase</keyword>
<name>A0A1V9EAE5_9BACT</name>
<dbReference type="InterPro" id="IPR000577">
    <property type="entry name" value="Carb_kinase_FGGY"/>
</dbReference>
<dbReference type="GO" id="GO:0005975">
    <property type="term" value="P:carbohydrate metabolic process"/>
    <property type="evidence" value="ECO:0007669"/>
    <property type="project" value="InterPro"/>
</dbReference>
<dbReference type="GO" id="GO:0016773">
    <property type="term" value="F:phosphotransferase activity, alcohol group as acceptor"/>
    <property type="evidence" value="ECO:0007669"/>
    <property type="project" value="InterPro"/>
</dbReference>
<dbReference type="AlphaFoldDB" id="A0A1V9EAE5"/>
<evidence type="ECO:0000259" key="6">
    <source>
        <dbReference type="Pfam" id="PF02782"/>
    </source>
</evidence>
<protein>
    <recommendedName>
        <fullName evidence="9">Gluconate kinase</fullName>
    </recommendedName>
</protein>
<sequence length="501" mass="54668">MHVIIGVDIGTSGTKAIAFTSSGSVTGNAYVSYNPLIGAPGYHELDPETLFNAVMTCIEQVVKGVSGNIAGISFSAAMHSLIAVDVNGEPLTNVITWADARSVEYAEALKQSPADKDIYRHTGTPVHPMSPLCKIMWLRNNQSHIFAVTHKFVSIKEFIFYRFFNQYLVDHSIASATGLFDIYTKTWYAPALQAAGINSDQLSEPVSPNYIIKGLEAKYAKQLGIDVAIPFVIGASDGCLANLGSNATRPGDLSVTIGTSGAVRMIASKPAYDKQERIFNYILTDELYVSGGAINNGVVLLKWYTEHFLKKPFSSGGDLSWFVQQADQVPAGADGLLFLPYILGERAPVWDATAKGVFIGVHSGHTQAHFMRAIIEGINYALYQVAASVQETVGTIQHIYASGGFINSPLWLQWLTDLFGKEINLINSDDASSVGAAILGFQALGIMQPNETTRIFHIQQQYNPNVTLHARYQQYYKVYAGLYNKLKDDFQALNNIRGSGL</sequence>
<evidence type="ECO:0000256" key="2">
    <source>
        <dbReference type="ARBA" id="ARBA00022679"/>
    </source>
</evidence>
<keyword evidence="2 4" id="KW-0808">Transferase</keyword>
<accession>A0A1V9EAE5</accession>
<dbReference type="InterPro" id="IPR043129">
    <property type="entry name" value="ATPase_NBD"/>
</dbReference>
<dbReference type="OrthoDB" id="9805576at2"/>
<feature type="domain" description="Carbohydrate kinase FGGY C-terminal" evidence="6">
    <location>
        <begin position="254"/>
        <end position="443"/>
    </location>
</feature>
<evidence type="ECO:0000256" key="3">
    <source>
        <dbReference type="ARBA" id="ARBA00022777"/>
    </source>
</evidence>